<evidence type="ECO:0000259" key="3">
    <source>
        <dbReference type="Pfam" id="PF13088"/>
    </source>
</evidence>
<comment type="caution">
    <text evidence="4">The sequence shown here is derived from an EMBL/GenBank/DDBJ whole genome shotgun (WGS) entry which is preliminary data.</text>
</comment>
<protein>
    <recommendedName>
        <fullName evidence="3">Sialidase domain-containing protein</fullName>
    </recommendedName>
</protein>
<evidence type="ECO:0000256" key="2">
    <source>
        <dbReference type="SAM" id="Phobius"/>
    </source>
</evidence>
<dbReference type="CDD" id="cd15482">
    <property type="entry name" value="Sialidase_non-viral"/>
    <property type="match status" value="1"/>
</dbReference>
<keyword evidence="2" id="KW-0472">Membrane</keyword>
<dbReference type="PANTHER" id="PTHR43752:SF2">
    <property type="entry name" value="BNR_ASP-BOX REPEAT FAMILY PROTEIN"/>
    <property type="match status" value="1"/>
</dbReference>
<gene>
    <name evidence="4" type="ORF">CYMTET_11491</name>
</gene>
<feature type="transmembrane region" description="Helical" evidence="2">
    <location>
        <begin position="109"/>
        <end position="127"/>
    </location>
</feature>
<dbReference type="PANTHER" id="PTHR43752">
    <property type="entry name" value="BNR/ASP-BOX REPEAT FAMILY PROTEIN"/>
    <property type="match status" value="1"/>
</dbReference>
<feature type="region of interest" description="Disordered" evidence="1">
    <location>
        <begin position="67"/>
        <end position="89"/>
    </location>
</feature>
<dbReference type="InterPro" id="IPR011040">
    <property type="entry name" value="Sialidase"/>
</dbReference>
<dbReference type="EMBL" id="LGRX02004300">
    <property type="protein sequence ID" value="KAK3280684.1"/>
    <property type="molecule type" value="Genomic_DNA"/>
</dbReference>
<dbReference type="Pfam" id="PF13088">
    <property type="entry name" value="BNR_2"/>
    <property type="match status" value="1"/>
</dbReference>
<keyword evidence="5" id="KW-1185">Reference proteome</keyword>
<reference evidence="4 5" key="1">
    <citation type="journal article" date="2015" name="Genome Biol. Evol.">
        <title>Comparative Genomics of a Bacterivorous Green Alga Reveals Evolutionary Causalities and Consequences of Phago-Mixotrophic Mode of Nutrition.</title>
        <authorList>
            <person name="Burns J.A."/>
            <person name="Paasch A."/>
            <person name="Narechania A."/>
            <person name="Kim E."/>
        </authorList>
    </citation>
    <scope>NUCLEOTIDE SEQUENCE [LARGE SCALE GENOMIC DNA]</scope>
    <source>
        <strain evidence="4 5">PLY_AMNH</strain>
    </source>
</reference>
<accession>A0AAE0LDF1</accession>
<dbReference type="SUPFAM" id="SSF50939">
    <property type="entry name" value="Sialidases"/>
    <property type="match status" value="1"/>
</dbReference>
<evidence type="ECO:0000256" key="1">
    <source>
        <dbReference type="SAM" id="MobiDB-lite"/>
    </source>
</evidence>
<dbReference type="AlphaFoldDB" id="A0AAE0LDF1"/>
<sequence>MLSTRKKKNSKAPYQVSCYCELHSTWQSLPACPSTRVNRPAMSSLRAMGKFKKIPLETTLPEMVRPGEKSSMECNERTKESTQGQRSDAASGFAMITEAMQYILTRPSFLALSGITIVLLVVLWNLGETRQATAFTREFIFTETTAPAASSHASTVVETPQRSLLVAWFGGSSEGAADVAIWSARKEVGESGWSAPRQVAKVSDEAHWNPVLFYTSDSERLWLHFKAAQGGPHPSSAHSEGAGEAHHTLPAHMTAQGGLHPHLPRT</sequence>
<evidence type="ECO:0000313" key="5">
    <source>
        <dbReference type="Proteomes" id="UP001190700"/>
    </source>
</evidence>
<evidence type="ECO:0000313" key="4">
    <source>
        <dbReference type="EMBL" id="KAK3280684.1"/>
    </source>
</evidence>
<feature type="domain" description="Sialidase" evidence="3">
    <location>
        <begin position="163"/>
        <end position="231"/>
    </location>
</feature>
<keyword evidence="2" id="KW-1133">Transmembrane helix</keyword>
<proteinExistence type="predicted"/>
<dbReference type="Proteomes" id="UP001190700">
    <property type="component" value="Unassembled WGS sequence"/>
</dbReference>
<keyword evidence="2" id="KW-0812">Transmembrane</keyword>
<organism evidence="4 5">
    <name type="scientific">Cymbomonas tetramitiformis</name>
    <dbReference type="NCBI Taxonomy" id="36881"/>
    <lineage>
        <taxon>Eukaryota</taxon>
        <taxon>Viridiplantae</taxon>
        <taxon>Chlorophyta</taxon>
        <taxon>Pyramimonadophyceae</taxon>
        <taxon>Pyramimonadales</taxon>
        <taxon>Pyramimonadaceae</taxon>
        <taxon>Cymbomonas</taxon>
    </lineage>
</organism>
<name>A0AAE0LDF1_9CHLO</name>
<feature type="compositionally biased region" description="Basic and acidic residues" evidence="1">
    <location>
        <begin position="67"/>
        <end position="80"/>
    </location>
</feature>
<dbReference type="InterPro" id="IPR036278">
    <property type="entry name" value="Sialidase_sf"/>
</dbReference>